<keyword evidence="10" id="KW-1185">Reference proteome</keyword>
<sequence>MAEDGDGNNKKADFEKDRDMFKKFFIDYSEGIEGLKPYYLKLRSIKDREGGALVLQLNLSHLSSTPEGSELAERVEANTKRYVEIACEAVDLILADEELLPTNVELLREREDVIDILQRQRVETEDRNRQRDLEENGGEEAGGLEGEARQRQAFPSALSRRYELRVIPRTGSVESFSLRHIRSDSIGKLVSVKGMITRASDVKPHCEVCAYSCDRCGFEIFQQTAGKSFTPIRKCPTEACSAQAASMEETVYPQTRGSKFTKYQEIKLQELPNQVPIGHIPRCMNVHVTGELTRTTSPGDTVTISGVFLPTKFEGFKALRAGLTADTFLYAYQIVVHKKSYDERDEEDSKNAELASKVEQVAFSSDPIGRLARSIAPEIFGHADVKRALLLQLVGGCEKKLADGMKIRGDLNICLMGDPGVAKSQLLKYISGVAPRGVYTTGKGSSGVGLTAAITKDVTTGDMALEGGALVLADKGVCCIDEFDKMDENDRTAIHEVMEQQTVSIAKAGITATLNARAAVLAAANPLYGRYNRRKSLSENINLPNSLLSRFDLMFLILDIADADHDIALARHVTSVHKANGATAAASAAKKAAIKQGMEGEEGDDDDEEAEDDEEKPLKPEVVREYISRARQHVPAVPPEVAPYIVEAYVTLRSQDQNILSDRTGGSGGPQNSDQTVMTARQLLSILRLSQALARLRFSDFVATEDVDEAIRLTHMSKATLLDDQTANSRGGGAEDVTSRIFGIIRDYNNSVKNRSAVELSVCEAMILRKGFTVDQLNTCLEEYESLNILQVNDGRTRVEFLMDN</sequence>
<dbReference type="Pfam" id="PF17207">
    <property type="entry name" value="MCM_OB"/>
    <property type="match status" value="1"/>
</dbReference>
<keyword evidence="6" id="KW-0539">Nucleus</keyword>
<dbReference type="EMBL" id="BRXZ01001502">
    <property type="protein sequence ID" value="GMH72779.1"/>
    <property type="molecule type" value="Genomic_DNA"/>
</dbReference>
<dbReference type="InterPro" id="IPR018525">
    <property type="entry name" value="MCM_CS"/>
</dbReference>
<dbReference type="PANTHER" id="PTHR11630:SF26">
    <property type="entry name" value="DNA REPLICATION LICENSING FACTOR MCM7"/>
    <property type="match status" value="1"/>
</dbReference>
<feature type="region of interest" description="Disordered" evidence="7">
    <location>
        <begin position="592"/>
        <end position="620"/>
    </location>
</feature>
<dbReference type="GO" id="GO:0042555">
    <property type="term" value="C:MCM complex"/>
    <property type="evidence" value="ECO:0007669"/>
    <property type="project" value="InterPro"/>
</dbReference>
<dbReference type="SMART" id="SM00350">
    <property type="entry name" value="MCM"/>
    <property type="match status" value="1"/>
</dbReference>
<evidence type="ECO:0000256" key="2">
    <source>
        <dbReference type="ARBA" id="ARBA00022840"/>
    </source>
</evidence>
<keyword evidence="4 6" id="KW-0131">Cell cycle</keyword>
<protein>
    <recommendedName>
        <fullName evidence="6">DNA replication licensing factor MCM7</fullName>
        <ecNumber evidence="6">3.6.4.12</ecNumber>
    </recommendedName>
</protein>
<dbReference type="GO" id="GO:0000727">
    <property type="term" value="P:double-strand break repair via break-induced replication"/>
    <property type="evidence" value="ECO:0007669"/>
    <property type="project" value="TreeGrafter"/>
</dbReference>
<keyword evidence="2 5" id="KW-0067">ATP-binding</keyword>
<dbReference type="AlphaFoldDB" id="A0A9W7AJ85"/>
<evidence type="ECO:0000256" key="5">
    <source>
        <dbReference type="RuleBase" id="RU004070"/>
    </source>
</evidence>
<keyword evidence="6" id="KW-0235">DNA replication</keyword>
<dbReference type="InterPro" id="IPR033762">
    <property type="entry name" value="MCM_OB"/>
</dbReference>
<evidence type="ECO:0000313" key="10">
    <source>
        <dbReference type="Proteomes" id="UP001165082"/>
    </source>
</evidence>
<reference evidence="9" key="1">
    <citation type="submission" date="2022-07" db="EMBL/GenBank/DDBJ databases">
        <title>Genome analysis of Parmales, a sister group of diatoms, reveals the evolutionary specialization of diatoms from phago-mixotrophs to photoautotrophs.</title>
        <authorList>
            <person name="Ban H."/>
            <person name="Sato S."/>
            <person name="Yoshikawa S."/>
            <person name="Kazumasa Y."/>
            <person name="Nakamura Y."/>
            <person name="Ichinomiya M."/>
            <person name="Saitoh K."/>
            <person name="Sato N."/>
            <person name="Blanc-Mathieu R."/>
            <person name="Endo H."/>
            <person name="Kuwata A."/>
            <person name="Ogata H."/>
        </authorList>
    </citation>
    <scope>NUCLEOTIDE SEQUENCE</scope>
</reference>
<dbReference type="InterPro" id="IPR041562">
    <property type="entry name" value="MCM_lid"/>
</dbReference>
<dbReference type="Gene3D" id="3.40.50.300">
    <property type="entry name" value="P-loop containing nucleotide triphosphate hydrolases"/>
    <property type="match status" value="1"/>
</dbReference>
<comment type="caution">
    <text evidence="9">The sequence shown here is derived from an EMBL/GenBank/DDBJ whole genome shotgun (WGS) entry which is preliminary data.</text>
</comment>
<dbReference type="PRINTS" id="PR01663">
    <property type="entry name" value="MCMPROTEIN7"/>
</dbReference>
<dbReference type="EC" id="3.6.4.12" evidence="6"/>
<feature type="region of interest" description="Disordered" evidence="7">
    <location>
        <begin position="125"/>
        <end position="150"/>
    </location>
</feature>
<feature type="domain" description="MCM C-terminal AAA(+) ATPase" evidence="8">
    <location>
        <begin position="367"/>
        <end position="573"/>
    </location>
</feature>
<evidence type="ECO:0000256" key="1">
    <source>
        <dbReference type="ARBA" id="ARBA00022741"/>
    </source>
</evidence>
<evidence type="ECO:0000256" key="6">
    <source>
        <dbReference type="RuleBase" id="RU365012"/>
    </source>
</evidence>
<dbReference type="InterPro" id="IPR008050">
    <property type="entry name" value="MCM7"/>
</dbReference>
<dbReference type="FunFam" id="3.40.50.300:FF:000826">
    <property type="entry name" value="Replicative DNA helicase Mcm"/>
    <property type="match status" value="1"/>
</dbReference>
<dbReference type="InterPro" id="IPR003593">
    <property type="entry name" value="AAA+_ATPase"/>
</dbReference>
<dbReference type="GO" id="GO:0005524">
    <property type="term" value="F:ATP binding"/>
    <property type="evidence" value="ECO:0007669"/>
    <property type="project" value="UniProtKB-KW"/>
</dbReference>
<dbReference type="InterPro" id="IPR012340">
    <property type="entry name" value="NA-bd_OB-fold"/>
</dbReference>
<dbReference type="GO" id="GO:0003697">
    <property type="term" value="F:single-stranded DNA binding"/>
    <property type="evidence" value="ECO:0007669"/>
    <property type="project" value="TreeGrafter"/>
</dbReference>
<comment type="function">
    <text evidence="6">Acts as component of the MCM2-7 complex (MCM complex) which is the replicative helicase essential for 'once per cell cycle' DNA replication initiation and elongation in eukaryotic cells. The active ATPase sites in the MCM2-7 ring are formed through the interaction surfaces of two neighboring subunits such that a critical structure of a conserved arginine finger motif is provided in trans relative to the ATP-binding site of the Walker A box of the adjacent subunit. The six ATPase active sites, however, are likely to contribute differentially to the complex helicase activity.</text>
</comment>
<name>A0A9W7AJ85_9STRA</name>
<dbReference type="Gene3D" id="2.40.50.140">
    <property type="entry name" value="Nucleic acid-binding proteins"/>
    <property type="match status" value="1"/>
</dbReference>
<dbReference type="PRINTS" id="PR01657">
    <property type="entry name" value="MCMFAMILY"/>
</dbReference>
<dbReference type="SUPFAM" id="SSF50249">
    <property type="entry name" value="Nucleic acid-binding proteins"/>
    <property type="match status" value="1"/>
</dbReference>
<evidence type="ECO:0000256" key="3">
    <source>
        <dbReference type="ARBA" id="ARBA00023125"/>
    </source>
</evidence>
<evidence type="ECO:0000256" key="7">
    <source>
        <dbReference type="SAM" id="MobiDB-lite"/>
    </source>
</evidence>
<gene>
    <name evidence="6" type="primary">MCM7</name>
    <name evidence="9" type="ORF">TrRE_jg13011</name>
</gene>
<accession>A0A9W7AJ85</accession>
<dbReference type="Pfam" id="PF17855">
    <property type="entry name" value="MCM_lid"/>
    <property type="match status" value="1"/>
</dbReference>
<dbReference type="GO" id="GO:0005634">
    <property type="term" value="C:nucleus"/>
    <property type="evidence" value="ECO:0007669"/>
    <property type="project" value="UniProtKB-SubCell"/>
</dbReference>
<keyword evidence="1 5" id="KW-0547">Nucleotide-binding</keyword>
<dbReference type="InterPro" id="IPR027417">
    <property type="entry name" value="P-loop_NTPase"/>
</dbReference>
<dbReference type="Gene3D" id="2.20.28.10">
    <property type="match status" value="1"/>
</dbReference>
<feature type="compositionally biased region" description="Basic and acidic residues" evidence="7">
    <location>
        <begin position="125"/>
        <end position="134"/>
    </location>
</feature>
<keyword evidence="6" id="KW-0378">Hydrolase</keyword>
<dbReference type="PROSITE" id="PS00847">
    <property type="entry name" value="MCM_1"/>
    <property type="match status" value="1"/>
</dbReference>
<dbReference type="GO" id="GO:0006271">
    <property type="term" value="P:DNA strand elongation involved in DNA replication"/>
    <property type="evidence" value="ECO:0007669"/>
    <property type="project" value="TreeGrafter"/>
</dbReference>
<keyword evidence="3 5" id="KW-0238">DNA-binding</keyword>
<keyword evidence="6" id="KW-0347">Helicase</keyword>
<dbReference type="InterPro" id="IPR031327">
    <property type="entry name" value="MCM"/>
</dbReference>
<feature type="compositionally biased region" description="Acidic residues" evidence="7">
    <location>
        <begin position="599"/>
        <end position="615"/>
    </location>
</feature>
<proteinExistence type="inferred from homology"/>
<dbReference type="OrthoDB" id="3207464at2759"/>
<dbReference type="GO" id="GO:0006270">
    <property type="term" value="P:DNA replication initiation"/>
    <property type="evidence" value="ECO:0007669"/>
    <property type="project" value="InterPro"/>
</dbReference>
<comment type="catalytic activity">
    <reaction evidence="6">
        <text>ATP + H2O = ADP + phosphate + H(+)</text>
        <dbReference type="Rhea" id="RHEA:13065"/>
        <dbReference type="ChEBI" id="CHEBI:15377"/>
        <dbReference type="ChEBI" id="CHEBI:15378"/>
        <dbReference type="ChEBI" id="CHEBI:30616"/>
        <dbReference type="ChEBI" id="CHEBI:43474"/>
        <dbReference type="ChEBI" id="CHEBI:456216"/>
        <dbReference type="EC" id="3.6.4.12"/>
    </reaction>
</comment>
<comment type="similarity">
    <text evidence="5">Belongs to the MCM family.</text>
</comment>
<dbReference type="GO" id="GO:0017116">
    <property type="term" value="F:single-stranded DNA helicase activity"/>
    <property type="evidence" value="ECO:0007669"/>
    <property type="project" value="TreeGrafter"/>
</dbReference>
<dbReference type="Pfam" id="PF24901">
    <property type="entry name" value="WHD_MCM7"/>
    <property type="match status" value="1"/>
</dbReference>
<evidence type="ECO:0000256" key="4">
    <source>
        <dbReference type="ARBA" id="ARBA00023306"/>
    </source>
</evidence>
<evidence type="ECO:0000259" key="8">
    <source>
        <dbReference type="PROSITE" id="PS50051"/>
    </source>
</evidence>
<dbReference type="Pfam" id="PF00493">
    <property type="entry name" value="MCM"/>
    <property type="match status" value="1"/>
</dbReference>
<dbReference type="InterPro" id="IPR001208">
    <property type="entry name" value="MCM_dom"/>
</dbReference>
<evidence type="ECO:0000313" key="9">
    <source>
        <dbReference type="EMBL" id="GMH72779.1"/>
    </source>
</evidence>
<dbReference type="Proteomes" id="UP001165082">
    <property type="component" value="Unassembled WGS sequence"/>
</dbReference>
<organism evidence="9 10">
    <name type="scientific">Triparma retinervis</name>
    <dbReference type="NCBI Taxonomy" id="2557542"/>
    <lineage>
        <taxon>Eukaryota</taxon>
        <taxon>Sar</taxon>
        <taxon>Stramenopiles</taxon>
        <taxon>Ochrophyta</taxon>
        <taxon>Bolidophyceae</taxon>
        <taxon>Parmales</taxon>
        <taxon>Triparmaceae</taxon>
        <taxon>Triparma</taxon>
    </lineage>
</organism>
<dbReference type="PANTHER" id="PTHR11630">
    <property type="entry name" value="DNA REPLICATION LICENSING FACTOR MCM FAMILY MEMBER"/>
    <property type="match status" value="1"/>
</dbReference>
<dbReference type="PROSITE" id="PS50051">
    <property type="entry name" value="MCM_2"/>
    <property type="match status" value="1"/>
</dbReference>
<dbReference type="GO" id="GO:0016787">
    <property type="term" value="F:hydrolase activity"/>
    <property type="evidence" value="ECO:0007669"/>
    <property type="project" value="UniProtKB-KW"/>
</dbReference>
<dbReference type="SMART" id="SM00382">
    <property type="entry name" value="AAA"/>
    <property type="match status" value="1"/>
</dbReference>
<comment type="subcellular location">
    <subcellularLocation>
        <location evidence="6">Nucleus</location>
    </subcellularLocation>
</comment>
<dbReference type="SUPFAM" id="SSF52540">
    <property type="entry name" value="P-loop containing nucleoside triphosphate hydrolases"/>
    <property type="match status" value="1"/>
</dbReference>